<evidence type="ECO:0000256" key="6">
    <source>
        <dbReference type="ARBA" id="ARBA00023014"/>
    </source>
</evidence>
<dbReference type="PROSITE" id="PS51384">
    <property type="entry name" value="FAD_FR"/>
    <property type="match status" value="1"/>
</dbReference>
<evidence type="ECO:0000313" key="11">
    <source>
        <dbReference type="Proteomes" id="UP000186216"/>
    </source>
</evidence>
<dbReference type="AlphaFoldDB" id="A0AA46A4T0"/>
<dbReference type="SUPFAM" id="SSF52343">
    <property type="entry name" value="Ferredoxin reductase-like, C-terminal NADP-linked domain"/>
    <property type="match status" value="1"/>
</dbReference>
<dbReference type="PANTHER" id="PTHR47354:SF1">
    <property type="entry name" value="CARNITINE MONOOXYGENASE REDUCTASE SUBUNIT"/>
    <property type="match status" value="1"/>
</dbReference>
<evidence type="ECO:0000256" key="4">
    <source>
        <dbReference type="ARBA" id="ARBA00023002"/>
    </source>
</evidence>
<dbReference type="PRINTS" id="PR00409">
    <property type="entry name" value="PHDIOXRDTASE"/>
</dbReference>
<evidence type="ECO:0000313" key="10">
    <source>
        <dbReference type="EMBL" id="WCR01457.1"/>
    </source>
</evidence>
<keyword evidence="5" id="KW-0408">Iron</keyword>
<evidence type="ECO:0000256" key="5">
    <source>
        <dbReference type="ARBA" id="ARBA00023004"/>
    </source>
</evidence>
<dbReference type="PANTHER" id="PTHR47354">
    <property type="entry name" value="NADH OXIDOREDUCTASE HCR"/>
    <property type="match status" value="1"/>
</dbReference>
<protein>
    <submittedName>
        <fullName evidence="10">Oxidoreductase</fullName>
    </submittedName>
    <submittedName>
        <fullName evidence="9">Vanillate O-demethylase ferredoxin subunit</fullName>
    </submittedName>
</protein>
<evidence type="ECO:0000259" key="8">
    <source>
        <dbReference type="PROSITE" id="PS51384"/>
    </source>
</evidence>
<reference evidence="9 11" key="1">
    <citation type="submission" date="2017-01" db="EMBL/GenBank/DDBJ databases">
        <authorList>
            <person name="Varghese N."/>
            <person name="Submissions S."/>
        </authorList>
    </citation>
    <scope>NUCLEOTIDE SEQUENCE [LARGE SCALE GENOMIC DNA]</scope>
    <source>
        <strain evidence="9 11">DSM 18447</strain>
    </source>
</reference>
<accession>A0AA46A4T0</accession>
<dbReference type="SUPFAM" id="SSF63380">
    <property type="entry name" value="Riboflavin synthase domain-like"/>
    <property type="match status" value="1"/>
</dbReference>
<evidence type="ECO:0000256" key="1">
    <source>
        <dbReference type="ARBA" id="ARBA00022630"/>
    </source>
</evidence>
<evidence type="ECO:0000256" key="3">
    <source>
        <dbReference type="ARBA" id="ARBA00022723"/>
    </source>
</evidence>
<dbReference type="Pfam" id="PF00970">
    <property type="entry name" value="FAD_binding_6"/>
    <property type="match status" value="1"/>
</dbReference>
<dbReference type="Pfam" id="PF00111">
    <property type="entry name" value="Fer2"/>
    <property type="match status" value="1"/>
</dbReference>
<organism evidence="9 11">
    <name type="scientific">Paracoccus saliphilus</name>
    <dbReference type="NCBI Taxonomy" id="405559"/>
    <lineage>
        <taxon>Bacteria</taxon>
        <taxon>Pseudomonadati</taxon>
        <taxon>Pseudomonadota</taxon>
        <taxon>Alphaproteobacteria</taxon>
        <taxon>Rhodobacterales</taxon>
        <taxon>Paracoccaceae</taxon>
        <taxon>Paracoccus</taxon>
    </lineage>
</organism>
<keyword evidence="3" id="KW-0479">Metal-binding</keyword>
<dbReference type="InterPro" id="IPR012675">
    <property type="entry name" value="Beta-grasp_dom_sf"/>
</dbReference>
<dbReference type="GO" id="GO:0016491">
    <property type="term" value="F:oxidoreductase activity"/>
    <property type="evidence" value="ECO:0007669"/>
    <property type="project" value="UniProtKB-KW"/>
</dbReference>
<dbReference type="Gene3D" id="3.10.20.30">
    <property type="match status" value="1"/>
</dbReference>
<dbReference type="InterPro" id="IPR036010">
    <property type="entry name" value="2Fe-2S_ferredoxin-like_sf"/>
</dbReference>
<dbReference type="Proteomes" id="UP000186216">
    <property type="component" value="Unassembled WGS sequence"/>
</dbReference>
<dbReference type="SUPFAM" id="SSF54292">
    <property type="entry name" value="2Fe-2S ferredoxin-like"/>
    <property type="match status" value="1"/>
</dbReference>
<evidence type="ECO:0000313" key="12">
    <source>
        <dbReference type="Proteomes" id="UP001215549"/>
    </source>
</evidence>
<keyword evidence="1" id="KW-0285">Flavoprotein</keyword>
<keyword evidence="12" id="KW-1185">Reference proteome</keyword>
<keyword evidence="4" id="KW-0560">Oxidoreductase</keyword>
<dbReference type="GO" id="GO:0051537">
    <property type="term" value="F:2 iron, 2 sulfur cluster binding"/>
    <property type="evidence" value="ECO:0007669"/>
    <property type="project" value="UniProtKB-KW"/>
</dbReference>
<name>A0AA46A4T0_9RHOB</name>
<reference evidence="10 12" key="2">
    <citation type="submission" date="2021-01" db="EMBL/GenBank/DDBJ databases">
        <title>Biogeographic distribution of Paracoccus.</title>
        <authorList>
            <person name="Hollensteiner J."/>
            <person name="Leineberger J."/>
            <person name="Brinkhoff T."/>
            <person name="Daniel R."/>
        </authorList>
    </citation>
    <scope>NUCLEOTIDE SEQUENCE [LARGE SCALE GENOMIC DNA]</scope>
    <source>
        <strain evidence="10 12">DSM 18447</strain>
    </source>
</reference>
<evidence type="ECO:0000256" key="2">
    <source>
        <dbReference type="ARBA" id="ARBA00022714"/>
    </source>
</evidence>
<keyword evidence="2" id="KW-0001">2Fe-2S</keyword>
<feature type="domain" description="2Fe-2S ferredoxin-type" evidence="7">
    <location>
        <begin position="232"/>
        <end position="317"/>
    </location>
</feature>
<dbReference type="InterPro" id="IPR050415">
    <property type="entry name" value="MRET"/>
</dbReference>
<dbReference type="InterPro" id="IPR008333">
    <property type="entry name" value="Cbr1-like_FAD-bd_dom"/>
</dbReference>
<dbReference type="Proteomes" id="UP001215549">
    <property type="component" value="Chromosome"/>
</dbReference>
<keyword evidence="6" id="KW-0411">Iron-sulfur</keyword>
<evidence type="ECO:0000313" key="9">
    <source>
        <dbReference type="EMBL" id="SIS69229.1"/>
    </source>
</evidence>
<dbReference type="CDD" id="cd06185">
    <property type="entry name" value="PDR_like"/>
    <property type="match status" value="1"/>
</dbReference>
<evidence type="ECO:0000259" key="7">
    <source>
        <dbReference type="PROSITE" id="PS51085"/>
    </source>
</evidence>
<dbReference type="Gene3D" id="3.40.50.80">
    <property type="entry name" value="Nucleotide-binding domain of ferredoxin-NADP reductase (FNR) module"/>
    <property type="match status" value="1"/>
</dbReference>
<dbReference type="RefSeq" id="WP_076523883.1">
    <property type="nucleotide sequence ID" value="NZ_CP067140.1"/>
</dbReference>
<proteinExistence type="predicted"/>
<dbReference type="InterPro" id="IPR006058">
    <property type="entry name" value="2Fe2S_fd_BS"/>
</dbReference>
<dbReference type="EMBL" id="FTOU01000003">
    <property type="protein sequence ID" value="SIS69229.1"/>
    <property type="molecule type" value="Genomic_DNA"/>
</dbReference>
<sequence>MTPKPIRTVSTVIRHTSEPIPGIRVMVLQDEDGWELPPFRPGAHIDIHLEKRLVRTYSLCNAPHENDRYVIAVKREEMGRGGSIFVHDRLAVGQHLQVSLPRGGMEVDPQEMNIFIAGGIGITPFCSVIRDMEYRGLANYRLYWSSNGPACLPEMIQPAVDAGRVDIVNTLTAPIPDISEQLARHENGIRAFCCGPAPMLDAFDKAVSDWPEERFHVERFTPVRIASDPNAKPFTLVLARSGRQQVVEPGDSIVEALIDMDADISFSCEGGICGLCRTRWIEGPPVHNDRILTAEERAQDVMICVAGCKGPRLVIDA</sequence>
<dbReference type="Gene3D" id="2.40.30.10">
    <property type="entry name" value="Translation factors"/>
    <property type="match status" value="1"/>
</dbReference>
<dbReference type="CDD" id="cd00207">
    <property type="entry name" value="fer2"/>
    <property type="match status" value="1"/>
</dbReference>
<feature type="domain" description="FAD-binding FR-type" evidence="8">
    <location>
        <begin position="1"/>
        <end position="108"/>
    </location>
</feature>
<dbReference type="InterPro" id="IPR017927">
    <property type="entry name" value="FAD-bd_FR_type"/>
</dbReference>
<gene>
    <name evidence="10" type="ORF">JHX88_10875</name>
    <name evidence="9" type="ORF">SAMN05421772_10327</name>
</gene>
<dbReference type="PROSITE" id="PS51085">
    <property type="entry name" value="2FE2S_FER_2"/>
    <property type="match status" value="1"/>
</dbReference>
<dbReference type="GO" id="GO:0046872">
    <property type="term" value="F:metal ion binding"/>
    <property type="evidence" value="ECO:0007669"/>
    <property type="project" value="UniProtKB-KW"/>
</dbReference>
<dbReference type="InterPro" id="IPR001041">
    <property type="entry name" value="2Fe-2S_ferredoxin-type"/>
</dbReference>
<dbReference type="EMBL" id="CP067140">
    <property type="protein sequence ID" value="WCR01457.1"/>
    <property type="molecule type" value="Genomic_DNA"/>
</dbReference>
<dbReference type="InterPro" id="IPR039261">
    <property type="entry name" value="FNR_nucleotide-bd"/>
</dbReference>
<dbReference type="InterPro" id="IPR017938">
    <property type="entry name" value="Riboflavin_synthase-like_b-brl"/>
</dbReference>
<dbReference type="PROSITE" id="PS00197">
    <property type="entry name" value="2FE2S_FER_1"/>
    <property type="match status" value="1"/>
</dbReference>